<sequence>MNRNNPTFLDFQAVLTLTETQSFRLAAERLDISPSALSRQITNLETRLQSRLFDRDTRNVEVTVAGRAFARVAERMVNTVEDGIAEFESFRSAREGQVTIAGLPSVTASLLPDILSSFSKDHPKINLRIMDGLSGDVLDAVEAGTADIGFTAGTATARTRLSFEPLITDEFVALGLPDGPLEEDRAYPWTDLIQMPQIAMATGTSVRELVDGTCLRSGTTLRPRFEVSHLATAGALVSAGLGITVLPRLTLKVLRTEGLVTREISDFGAERRIGLVRRTGRSLSPAATAFLRYVKVSSER</sequence>
<dbReference type="GO" id="GO:0003700">
    <property type="term" value="F:DNA-binding transcription factor activity"/>
    <property type="evidence" value="ECO:0007669"/>
    <property type="project" value="InterPro"/>
</dbReference>
<dbReference type="STRING" id="282199.GCA_001049735_02818"/>
<dbReference type="EMBL" id="CVQV01000036">
    <property type="protein sequence ID" value="CRK76752.1"/>
    <property type="molecule type" value="Genomic_DNA"/>
</dbReference>
<protein>
    <submittedName>
        <fullName evidence="6">HTH-type transcriptional regulator GltC</fullName>
    </submittedName>
</protein>
<evidence type="ECO:0000256" key="2">
    <source>
        <dbReference type="ARBA" id="ARBA00023015"/>
    </source>
</evidence>
<dbReference type="SUPFAM" id="SSF46785">
    <property type="entry name" value="Winged helix' DNA-binding domain"/>
    <property type="match status" value="1"/>
</dbReference>
<dbReference type="RefSeq" id="WP_048600138.1">
    <property type="nucleotide sequence ID" value="NZ_CVPC01000036.1"/>
</dbReference>
<dbReference type="Pfam" id="PF00126">
    <property type="entry name" value="HTH_1"/>
    <property type="match status" value="1"/>
</dbReference>
<evidence type="ECO:0000313" key="7">
    <source>
        <dbReference type="Proteomes" id="UP000048949"/>
    </source>
</evidence>
<dbReference type="SUPFAM" id="SSF53850">
    <property type="entry name" value="Periplasmic binding protein-like II"/>
    <property type="match status" value="1"/>
</dbReference>
<dbReference type="PANTHER" id="PTHR30419:SF8">
    <property type="entry name" value="NITROGEN ASSIMILATION TRANSCRIPTIONAL ACTIVATOR-RELATED"/>
    <property type="match status" value="1"/>
</dbReference>
<keyword evidence="7" id="KW-1185">Reference proteome</keyword>
<gene>
    <name evidence="6" type="primary">gltC</name>
    <name evidence="6" type="ORF">NIG5292_02819</name>
</gene>
<dbReference type="OrthoDB" id="9813056at2"/>
<evidence type="ECO:0000256" key="4">
    <source>
        <dbReference type="ARBA" id="ARBA00023163"/>
    </source>
</evidence>
<organism evidence="6 7">
    <name type="scientific">Nereida ignava</name>
    <dbReference type="NCBI Taxonomy" id="282199"/>
    <lineage>
        <taxon>Bacteria</taxon>
        <taxon>Pseudomonadati</taxon>
        <taxon>Pseudomonadota</taxon>
        <taxon>Alphaproteobacteria</taxon>
        <taxon>Rhodobacterales</taxon>
        <taxon>Roseobacteraceae</taxon>
        <taxon>Nereida</taxon>
    </lineage>
</organism>
<name>A0A0U1NPV2_9RHOB</name>
<dbReference type="InterPro" id="IPR050950">
    <property type="entry name" value="HTH-type_LysR_regulators"/>
</dbReference>
<proteinExistence type="inferred from homology"/>
<dbReference type="PROSITE" id="PS50931">
    <property type="entry name" value="HTH_LYSR"/>
    <property type="match status" value="1"/>
</dbReference>
<evidence type="ECO:0000259" key="5">
    <source>
        <dbReference type="PROSITE" id="PS50931"/>
    </source>
</evidence>
<comment type="similarity">
    <text evidence="1">Belongs to the LysR transcriptional regulatory family.</text>
</comment>
<dbReference type="Pfam" id="PF03466">
    <property type="entry name" value="LysR_substrate"/>
    <property type="match status" value="1"/>
</dbReference>
<dbReference type="FunFam" id="1.10.10.10:FF:000001">
    <property type="entry name" value="LysR family transcriptional regulator"/>
    <property type="match status" value="1"/>
</dbReference>
<dbReference type="InterPro" id="IPR036390">
    <property type="entry name" value="WH_DNA-bd_sf"/>
</dbReference>
<dbReference type="Proteomes" id="UP000048949">
    <property type="component" value="Unassembled WGS sequence"/>
</dbReference>
<dbReference type="CDD" id="cd08440">
    <property type="entry name" value="PBP2_LTTR_like_4"/>
    <property type="match status" value="1"/>
</dbReference>
<dbReference type="Gene3D" id="3.40.190.290">
    <property type="match status" value="1"/>
</dbReference>
<keyword evidence="4" id="KW-0804">Transcription</keyword>
<reference evidence="6 7" key="1">
    <citation type="submission" date="2015-04" db="EMBL/GenBank/DDBJ databases">
        <authorList>
            <person name="Syromyatnikov M.Y."/>
            <person name="Popov V.N."/>
        </authorList>
    </citation>
    <scope>NUCLEOTIDE SEQUENCE [LARGE SCALE GENOMIC DNA]</scope>
    <source>
        <strain evidence="6 7">CECT 5292</strain>
    </source>
</reference>
<feature type="domain" description="HTH lysR-type" evidence="5">
    <location>
        <begin position="6"/>
        <end position="63"/>
    </location>
</feature>
<evidence type="ECO:0000256" key="1">
    <source>
        <dbReference type="ARBA" id="ARBA00009437"/>
    </source>
</evidence>
<dbReference type="AlphaFoldDB" id="A0A0U1NPV2"/>
<dbReference type="GO" id="GO:0003677">
    <property type="term" value="F:DNA binding"/>
    <property type="evidence" value="ECO:0007669"/>
    <property type="project" value="UniProtKB-KW"/>
</dbReference>
<evidence type="ECO:0000313" key="6">
    <source>
        <dbReference type="EMBL" id="CRK76752.1"/>
    </source>
</evidence>
<keyword evidence="2" id="KW-0805">Transcription regulation</keyword>
<dbReference type="PANTHER" id="PTHR30419">
    <property type="entry name" value="HTH-TYPE TRANSCRIPTIONAL REGULATOR YBHD"/>
    <property type="match status" value="1"/>
</dbReference>
<dbReference type="GO" id="GO:0005829">
    <property type="term" value="C:cytosol"/>
    <property type="evidence" value="ECO:0007669"/>
    <property type="project" value="TreeGrafter"/>
</dbReference>
<keyword evidence="3" id="KW-0238">DNA-binding</keyword>
<accession>A0A0U1NPV2</accession>
<dbReference type="InterPro" id="IPR000847">
    <property type="entry name" value="LysR_HTH_N"/>
</dbReference>
<dbReference type="InterPro" id="IPR005119">
    <property type="entry name" value="LysR_subst-bd"/>
</dbReference>
<dbReference type="Gene3D" id="1.10.10.10">
    <property type="entry name" value="Winged helix-like DNA-binding domain superfamily/Winged helix DNA-binding domain"/>
    <property type="match status" value="1"/>
</dbReference>
<dbReference type="InterPro" id="IPR036388">
    <property type="entry name" value="WH-like_DNA-bd_sf"/>
</dbReference>
<evidence type="ECO:0000256" key="3">
    <source>
        <dbReference type="ARBA" id="ARBA00023125"/>
    </source>
</evidence>